<dbReference type="EMBL" id="JBHMDG010000030">
    <property type="protein sequence ID" value="MFB9315224.1"/>
    <property type="molecule type" value="Genomic_DNA"/>
</dbReference>
<name>A0ABV5KER0_9ACTN</name>
<dbReference type="Pfam" id="PF18143">
    <property type="entry name" value="HAD_SAK_2"/>
    <property type="match status" value="1"/>
</dbReference>
<reference evidence="1 2" key="1">
    <citation type="submission" date="2024-09" db="EMBL/GenBank/DDBJ databases">
        <authorList>
            <person name="Sun Q."/>
            <person name="Mori K."/>
        </authorList>
    </citation>
    <scope>NUCLEOTIDE SEQUENCE [LARGE SCALE GENOMIC DNA]</scope>
    <source>
        <strain evidence="1 2">JCM 9626</strain>
    </source>
</reference>
<dbReference type="RefSeq" id="WP_140008965.1">
    <property type="nucleotide sequence ID" value="NZ_JBHMDG010000030.1"/>
</dbReference>
<evidence type="ECO:0000313" key="1">
    <source>
        <dbReference type="EMBL" id="MFB9315224.1"/>
    </source>
</evidence>
<sequence length="163" mass="18073">MPTSADQPVIFLDVDGPLIPFGASGYPTFGSGFDNPLLERVDPSWGRQLSDLPGELVWATTWEEEANEVLGPLLGLAPLPVVVWPDGDVAWVPPGGHWKTEALLSWSKGRALVWIDDEISDADRSWIEENRTEPSYLLRVDHRVGLTRTDLTALEAWLLRVSC</sequence>
<organism evidence="1 2">
    <name type="scientific">Nocardioides plantarum</name>
    <dbReference type="NCBI Taxonomy" id="29299"/>
    <lineage>
        <taxon>Bacteria</taxon>
        <taxon>Bacillati</taxon>
        <taxon>Actinomycetota</taxon>
        <taxon>Actinomycetes</taxon>
        <taxon>Propionibacteriales</taxon>
        <taxon>Nocardioidaceae</taxon>
        <taxon>Nocardioides</taxon>
    </lineage>
</organism>
<keyword evidence="2" id="KW-1185">Reference proteome</keyword>
<dbReference type="Proteomes" id="UP001589750">
    <property type="component" value="Unassembled WGS sequence"/>
</dbReference>
<evidence type="ECO:0000313" key="2">
    <source>
        <dbReference type="Proteomes" id="UP001589750"/>
    </source>
</evidence>
<proteinExistence type="predicted"/>
<comment type="caution">
    <text evidence="1">The sequence shown here is derived from an EMBL/GenBank/DDBJ whole genome shotgun (WGS) entry which is preliminary data.</text>
</comment>
<protein>
    <submittedName>
        <fullName evidence="1">HAD domain-containing protein</fullName>
    </submittedName>
</protein>
<accession>A0ABV5KER0</accession>
<gene>
    <name evidence="1" type="ORF">ACFFRI_19405</name>
</gene>